<evidence type="ECO:0000313" key="3">
    <source>
        <dbReference type="Proteomes" id="UP000054166"/>
    </source>
</evidence>
<sequence length="94" mass="10792">KFMPHFDGPFLVVKAFPKKSVYTLELPNELNHFPTFHTSLLQKFMPNNYQLFPSCSLSQPGPVVTNNGKEEWFIDCILDKQVCGAILSTFIRKN</sequence>
<organism evidence="2 3">
    <name type="scientific">Piloderma croceum (strain F 1598)</name>
    <dbReference type="NCBI Taxonomy" id="765440"/>
    <lineage>
        <taxon>Eukaryota</taxon>
        <taxon>Fungi</taxon>
        <taxon>Dikarya</taxon>
        <taxon>Basidiomycota</taxon>
        <taxon>Agaricomycotina</taxon>
        <taxon>Agaricomycetes</taxon>
        <taxon>Agaricomycetidae</taxon>
        <taxon>Atheliales</taxon>
        <taxon>Atheliaceae</taxon>
        <taxon>Piloderma</taxon>
    </lineage>
</organism>
<feature type="domain" description="Tf2-1-like SH3-like" evidence="1">
    <location>
        <begin position="1"/>
        <end position="44"/>
    </location>
</feature>
<dbReference type="InParanoid" id="A0A0C3F0Q8"/>
<keyword evidence="3" id="KW-1185">Reference proteome</keyword>
<proteinExistence type="predicted"/>
<dbReference type="EMBL" id="KN833079">
    <property type="protein sequence ID" value="KIM73541.1"/>
    <property type="molecule type" value="Genomic_DNA"/>
</dbReference>
<dbReference type="Proteomes" id="UP000054166">
    <property type="component" value="Unassembled WGS sequence"/>
</dbReference>
<evidence type="ECO:0000313" key="2">
    <source>
        <dbReference type="EMBL" id="KIM73541.1"/>
    </source>
</evidence>
<protein>
    <recommendedName>
        <fullName evidence="1">Tf2-1-like SH3-like domain-containing protein</fullName>
    </recommendedName>
</protein>
<dbReference type="AlphaFoldDB" id="A0A0C3F0Q8"/>
<reference evidence="3" key="2">
    <citation type="submission" date="2015-01" db="EMBL/GenBank/DDBJ databases">
        <title>Evolutionary Origins and Diversification of the Mycorrhizal Mutualists.</title>
        <authorList>
            <consortium name="DOE Joint Genome Institute"/>
            <consortium name="Mycorrhizal Genomics Consortium"/>
            <person name="Kohler A."/>
            <person name="Kuo A."/>
            <person name="Nagy L.G."/>
            <person name="Floudas D."/>
            <person name="Copeland A."/>
            <person name="Barry K.W."/>
            <person name="Cichocki N."/>
            <person name="Veneault-Fourrey C."/>
            <person name="LaButti K."/>
            <person name="Lindquist E.A."/>
            <person name="Lipzen A."/>
            <person name="Lundell T."/>
            <person name="Morin E."/>
            <person name="Murat C."/>
            <person name="Riley R."/>
            <person name="Ohm R."/>
            <person name="Sun H."/>
            <person name="Tunlid A."/>
            <person name="Henrissat B."/>
            <person name="Grigoriev I.V."/>
            <person name="Hibbett D.S."/>
            <person name="Martin F."/>
        </authorList>
    </citation>
    <scope>NUCLEOTIDE SEQUENCE [LARGE SCALE GENOMIC DNA]</scope>
    <source>
        <strain evidence="3">F 1598</strain>
    </source>
</reference>
<gene>
    <name evidence="2" type="ORF">PILCRDRAFT_81021</name>
</gene>
<feature type="non-terminal residue" evidence="2">
    <location>
        <position position="1"/>
    </location>
</feature>
<reference evidence="2 3" key="1">
    <citation type="submission" date="2014-04" db="EMBL/GenBank/DDBJ databases">
        <authorList>
            <consortium name="DOE Joint Genome Institute"/>
            <person name="Kuo A."/>
            <person name="Tarkka M."/>
            <person name="Buscot F."/>
            <person name="Kohler A."/>
            <person name="Nagy L.G."/>
            <person name="Floudas D."/>
            <person name="Copeland A."/>
            <person name="Barry K.W."/>
            <person name="Cichocki N."/>
            <person name="Veneault-Fourrey C."/>
            <person name="LaButti K."/>
            <person name="Lindquist E.A."/>
            <person name="Lipzen A."/>
            <person name="Lundell T."/>
            <person name="Morin E."/>
            <person name="Murat C."/>
            <person name="Sun H."/>
            <person name="Tunlid A."/>
            <person name="Henrissat B."/>
            <person name="Grigoriev I.V."/>
            <person name="Hibbett D.S."/>
            <person name="Martin F."/>
            <person name="Nordberg H.P."/>
            <person name="Cantor M.N."/>
            <person name="Hua S.X."/>
        </authorList>
    </citation>
    <scope>NUCLEOTIDE SEQUENCE [LARGE SCALE GENOMIC DNA]</scope>
    <source>
        <strain evidence="2 3">F 1598</strain>
    </source>
</reference>
<dbReference type="Pfam" id="PF24626">
    <property type="entry name" value="SH3_Tf2-1"/>
    <property type="match status" value="1"/>
</dbReference>
<dbReference type="InterPro" id="IPR056924">
    <property type="entry name" value="SH3_Tf2-1"/>
</dbReference>
<dbReference type="OrthoDB" id="3268967at2759"/>
<name>A0A0C3F0Q8_PILCF</name>
<accession>A0A0C3F0Q8</accession>
<evidence type="ECO:0000259" key="1">
    <source>
        <dbReference type="Pfam" id="PF24626"/>
    </source>
</evidence>
<dbReference type="HOGENOM" id="CLU_180976_0_0_1"/>